<organism evidence="17 19">
    <name type="scientific">Furculomyces boomerangus</name>
    <dbReference type="NCBI Taxonomy" id="61424"/>
    <lineage>
        <taxon>Eukaryota</taxon>
        <taxon>Fungi</taxon>
        <taxon>Fungi incertae sedis</taxon>
        <taxon>Zoopagomycota</taxon>
        <taxon>Kickxellomycotina</taxon>
        <taxon>Harpellomycetes</taxon>
        <taxon>Harpellales</taxon>
        <taxon>Harpellaceae</taxon>
        <taxon>Furculomyces</taxon>
    </lineage>
</organism>
<dbReference type="GO" id="GO:0007017">
    <property type="term" value="P:microtubule-based process"/>
    <property type="evidence" value="ECO:0007669"/>
    <property type="project" value="InterPro"/>
</dbReference>
<dbReference type="InterPro" id="IPR013838">
    <property type="entry name" value="Beta-tubulin_BS"/>
</dbReference>
<evidence type="ECO:0000256" key="14">
    <source>
        <dbReference type="SAM" id="MobiDB-lite"/>
    </source>
</evidence>
<dbReference type="CDD" id="cd02187">
    <property type="entry name" value="beta_tubulin"/>
    <property type="match status" value="1"/>
</dbReference>
<keyword evidence="5" id="KW-0963">Cytoplasm</keyword>
<dbReference type="EMBL" id="MBFT01000620">
    <property type="protein sequence ID" value="PVU88502.1"/>
    <property type="molecule type" value="Genomic_DNA"/>
</dbReference>
<dbReference type="InterPro" id="IPR018316">
    <property type="entry name" value="Tubulin/FtsZ_2-layer-sand-dom"/>
</dbReference>
<dbReference type="PANTHER" id="PTHR11588">
    <property type="entry name" value="TUBULIN"/>
    <property type="match status" value="1"/>
</dbReference>
<feature type="compositionally biased region" description="Acidic residues" evidence="14">
    <location>
        <begin position="434"/>
        <end position="451"/>
    </location>
</feature>
<comment type="subunit">
    <text evidence="4 13">Dimer of alpha and beta chains. A typical microtubule is a hollow water-filled tube with an outer diameter of 25 nm and an inner diameter of 15 nM. Alpha-beta heterodimers associate head-to-tail to form protofilaments running lengthwise along the microtubule wall with the beta-tubulin subunit facing the microtubule plus end conferring a structural polarity. Microtubules usually have 13 protofilaments but different protofilament numbers can be found in some organisms and specialized cells.</text>
</comment>
<dbReference type="STRING" id="61424.A0A2T9Y874"/>
<feature type="region of interest" description="Disordered" evidence="14">
    <location>
        <begin position="430"/>
        <end position="451"/>
    </location>
</feature>
<evidence type="ECO:0000256" key="9">
    <source>
        <dbReference type="ARBA" id="ARBA00022842"/>
    </source>
</evidence>
<evidence type="ECO:0000256" key="13">
    <source>
        <dbReference type="RuleBase" id="RU000352"/>
    </source>
</evidence>
<dbReference type="SUPFAM" id="SSF52490">
    <property type="entry name" value="Tubulin nucleotide-binding domain-like"/>
    <property type="match status" value="1"/>
</dbReference>
<keyword evidence="11" id="KW-0206">Cytoskeleton</keyword>
<dbReference type="Proteomes" id="UP000245699">
    <property type="component" value="Unassembled WGS sequence"/>
</dbReference>
<evidence type="ECO:0000256" key="11">
    <source>
        <dbReference type="ARBA" id="ARBA00023212"/>
    </source>
</evidence>
<reference evidence="17 19" key="1">
    <citation type="journal article" date="2018" name="MBio">
        <title>Comparative Genomics Reveals the Core Gene Toolbox for the Fungus-Insect Symbiosis.</title>
        <authorList>
            <person name="Wang Y."/>
            <person name="Stata M."/>
            <person name="Wang W."/>
            <person name="Stajich J.E."/>
            <person name="White M.M."/>
            <person name="Moncalvo J.M."/>
        </authorList>
    </citation>
    <scope>NUCLEOTIDE SEQUENCE [LARGE SCALE GENOMIC DNA]</scope>
    <source>
        <strain evidence="17 19">AUS-77-4</strain>
    </source>
</reference>
<comment type="function">
    <text evidence="12 13">Tubulin is the major constituent of microtubules, a cylinder consisting of laterally associated linear protofilaments composed of alpha- and beta-tubulin heterodimers. Microtubules grow by the addition of GTP-tubulin dimers to the microtubule end, where a stabilizing cap forms. Below the cap, tubulin dimers are in GDP-bound state, owing to GTPase activity of alpha-tubulin.</text>
</comment>
<evidence type="ECO:0000256" key="7">
    <source>
        <dbReference type="ARBA" id="ARBA00022723"/>
    </source>
</evidence>
<dbReference type="GO" id="GO:0046872">
    <property type="term" value="F:metal ion binding"/>
    <property type="evidence" value="ECO:0007669"/>
    <property type="project" value="UniProtKB-KW"/>
</dbReference>
<protein>
    <recommendedName>
        <fullName evidence="13">Tubulin beta chain</fullName>
    </recommendedName>
</protein>
<evidence type="ECO:0000313" key="19">
    <source>
        <dbReference type="Proteomes" id="UP000245699"/>
    </source>
</evidence>
<keyword evidence="7" id="KW-0479">Metal-binding</keyword>
<comment type="caution">
    <text evidence="17">The sequence shown here is derived from an EMBL/GenBank/DDBJ whole genome shotgun (WGS) entry which is preliminary data.</text>
</comment>
<evidence type="ECO:0000256" key="10">
    <source>
        <dbReference type="ARBA" id="ARBA00023134"/>
    </source>
</evidence>
<dbReference type="SMART" id="SM00865">
    <property type="entry name" value="Tubulin_C"/>
    <property type="match status" value="1"/>
</dbReference>
<dbReference type="InterPro" id="IPR008280">
    <property type="entry name" value="Tub_FtsZ_C"/>
</dbReference>
<dbReference type="EMBL" id="MBFT01000007">
    <property type="protein sequence ID" value="PVV00073.1"/>
    <property type="molecule type" value="Genomic_DNA"/>
</dbReference>
<dbReference type="SUPFAM" id="SSF55307">
    <property type="entry name" value="Tubulin C-terminal domain-like"/>
    <property type="match status" value="1"/>
</dbReference>
<dbReference type="InterPro" id="IPR002453">
    <property type="entry name" value="Beta_tubulin"/>
</dbReference>
<dbReference type="InterPro" id="IPR036525">
    <property type="entry name" value="Tubulin/FtsZ_GTPase_sf"/>
</dbReference>
<dbReference type="Gene3D" id="3.30.1330.20">
    <property type="entry name" value="Tubulin/FtsZ, C-terminal domain"/>
    <property type="match status" value="1"/>
</dbReference>
<evidence type="ECO:0000259" key="15">
    <source>
        <dbReference type="SMART" id="SM00864"/>
    </source>
</evidence>
<dbReference type="GO" id="GO:0005200">
    <property type="term" value="F:structural constituent of cytoskeleton"/>
    <property type="evidence" value="ECO:0007669"/>
    <property type="project" value="InterPro"/>
</dbReference>
<dbReference type="FunFam" id="3.40.50.1440:FF:000006">
    <property type="entry name" value="Tubulin beta chain"/>
    <property type="match status" value="1"/>
</dbReference>
<dbReference type="PRINTS" id="PR01161">
    <property type="entry name" value="TUBULIN"/>
</dbReference>
<comment type="similarity">
    <text evidence="3 13">Belongs to the tubulin family.</text>
</comment>
<dbReference type="GO" id="GO:0005525">
    <property type="term" value="F:GTP binding"/>
    <property type="evidence" value="ECO:0007669"/>
    <property type="project" value="UniProtKB-UniRule"/>
</dbReference>
<dbReference type="PRINTS" id="PR01163">
    <property type="entry name" value="BETATUBULIN"/>
</dbReference>
<evidence type="ECO:0000256" key="12">
    <source>
        <dbReference type="ARBA" id="ARBA00034296"/>
    </source>
</evidence>
<accession>A0A2T9Y874</accession>
<sequence>MREIINVQLGQCGNQVGAEFWEMVAAEHGVSETGAYTGSNPNQLERINVYFEETRLRRYIPRTIMVDLEDSVLSKIKQTTYGTLFRPDNFISGGSGAGNNWAKGYYTEGAELIDEVMDTTRKEIEKCDQLSGFQLVHSLGGGTGSGMSSLVIQKLKEEYPDRMISNFCVLPSPKVSDTVVEPYNAVLTMHHMVENSDLTFTFDNEALYDISMKTLKIESPVYSDLNHLISRVMSGITTSLRFPGQLNSDLRKLAVNMVPFPRLHFFMTGFAPLSSLNIESFRNLNVQDLFSQMFDHRNMMVAADPRHGRYLTCAMIFRGPVSVQDAESTARTYQQKNPDLFVEWIPNSSQIAVCDVPPVGMTVSGTFIGNNTAIQGLFGRIQEQFSTLFRRHAFLHWYTEEGMSEDEFTEAESNLNDLITEYMQYQNASKDSDDYGYYDDITQDNEQDNEQDIQQDQYEFAAE</sequence>
<feature type="domain" description="Tubulin/FtsZ GTPase" evidence="15">
    <location>
        <begin position="47"/>
        <end position="244"/>
    </location>
</feature>
<dbReference type="Pfam" id="PF03953">
    <property type="entry name" value="Tubulin_C"/>
    <property type="match status" value="1"/>
</dbReference>
<dbReference type="Gene3D" id="1.10.287.600">
    <property type="entry name" value="Helix hairpin bin"/>
    <property type="match status" value="1"/>
</dbReference>
<dbReference type="Pfam" id="PF00091">
    <property type="entry name" value="Tubulin"/>
    <property type="match status" value="1"/>
</dbReference>
<keyword evidence="19" id="KW-1185">Reference proteome</keyword>
<dbReference type="InterPro" id="IPR000217">
    <property type="entry name" value="Tubulin"/>
</dbReference>
<dbReference type="Gene3D" id="3.40.50.1440">
    <property type="entry name" value="Tubulin/FtsZ, GTPase domain"/>
    <property type="match status" value="1"/>
</dbReference>
<dbReference type="PROSITE" id="PS00227">
    <property type="entry name" value="TUBULIN"/>
    <property type="match status" value="1"/>
</dbReference>
<evidence type="ECO:0000313" key="18">
    <source>
        <dbReference type="EMBL" id="PVV00073.1"/>
    </source>
</evidence>
<dbReference type="OrthoDB" id="1662883at2759"/>
<keyword evidence="8 13" id="KW-0547">Nucleotide-binding</keyword>
<evidence type="ECO:0000256" key="6">
    <source>
        <dbReference type="ARBA" id="ARBA00022701"/>
    </source>
</evidence>
<dbReference type="InterPro" id="IPR003008">
    <property type="entry name" value="Tubulin_FtsZ_GTPase"/>
</dbReference>
<dbReference type="InterPro" id="IPR017975">
    <property type="entry name" value="Tubulin_CS"/>
</dbReference>
<comment type="subcellular location">
    <subcellularLocation>
        <location evidence="2">Cytoplasm</location>
        <location evidence="2">Cytoskeleton</location>
    </subcellularLocation>
</comment>
<keyword evidence="9" id="KW-0460">Magnesium</keyword>
<keyword evidence="10 13" id="KW-0342">GTP-binding</keyword>
<dbReference type="InterPro" id="IPR037103">
    <property type="entry name" value="Tubulin/FtsZ-like_C"/>
</dbReference>
<proteinExistence type="inferred from homology"/>
<evidence type="ECO:0000256" key="4">
    <source>
        <dbReference type="ARBA" id="ARBA00011747"/>
    </source>
</evidence>
<keyword evidence="6 13" id="KW-0493">Microtubule</keyword>
<evidence type="ECO:0000256" key="3">
    <source>
        <dbReference type="ARBA" id="ARBA00009636"/>
    </source>
</evidence>
<dbReference type="PROSITE" id="PS00228">
    <property type="entry name" value="TUBULIN_B_AUTOREG"/>
    <property type="match status" value="1"/>
</dbReference>
<evidence type="ECO:0000313" key="17">
    <source>
        <dbReference type="EMBL" id="PVU88502.1"/>
    </source>
</evidence>
<dbReference type="SMART" id="SM00864">
    <property type="entry name" value="Tubulin"/>
    <property type="match status" value="1"/>
</dbReference>
<gene>
    <name evidence="18" type="ORF">BB559_000150</name>
    <name evidence="17" type="ORF">BB559_005542</name>
</gene>
<dbReference type="AlphaFoldDB" id="A0A2T9Y874"/>
<dbReference type="GO" id="GO:0005874">
    <property type="term" value="C:microtubule"/>
    <property type="evidence" value="ECO:0007669"/>
    <property type="project" value="UniProtKB-KW"/>
</dbReference>
<dbReference type="InterPro" id="IPR023123">
    <property type="entry name" value="Tubulin_C"/>
</dbReference>
<evidence type="ECO:0000259" key="16">
    <source>
        <dbReference type="SMART" id="SM00865"/>
    </source>
</evidence>
<evidence type="ECO:0000256" key="2">
    <source>
        <dbReference type="ARBA" id="ARBA00004245"/>
    </source>
</evidence>
<evidence type="ECO:0000256" key="1">
    <source>
        <dbReference type="ARBA" id="ARBA00001946"/>
    </source>
</evidence>
<name>A0A2T9Y874_9FUNG</name>
<dbReference type="FunFam" id="3.30.1330.20:FF:000009">
    <property type="entry name" value="Tubulin beta chain"/>
    <property type="match status" value="1"/>
</dbReference>
<dbReference type="GO" id="GO:0003924">
    <property type="term" value="F:GTPase activity"/>
    <property type="evidence" value="ECO:0007669"/>
    <property type="project" value="InterPro"/>
</dbReference>
<feature type="domain" description="Tubulin/FtsZ 2-layer sandwich" evidence="16">
    <location>
        <begin position="246"/>
        <end position="383"/>
    </location>
</feature>
<evidence type="ECO:0000256" key="8">
    <source>
        <dbReference type="ARBA" id="ARBA00022741"/>
    </source>
</evidence>
<evidence type="ECO:0000256" key="5">
    <source>
        <dbReference type="ARBA" id="ARBA00022490"/>
    </source>
</evidence>
<comment type="cofactor">
    <cofactor evidence="1">
        <name>Mg(2+)</name>
        <dbReference type="ChEBI" id="CHEBI:18420"/>
    </cofactor>
</comment>